<keyword evidence="2" id="KW-1185">Reference proteome</keyword>
<proteinExistence type="predicted"/>
<evidence type="ECO:0000313" key="3">
    <source>
        <dbReference type="WBParaSite" id="ACRNAN_scaffold23076.g22413.t1"/>
    </source>
</evidence>
<sequence>MKKVAPSKRPNTSQNQPSSSRKQPKNLNKNNEIVYDSNSNFSSEDEMIRQMNNMVISSSDEDDKPNAKPKRLNDNSRQWNSGPFYPNVPLFTEKPGIISNNVTVAEETPLDFFMLFFDKDLMKIIVDETNQYHKQNPIDFCTSQIMKISQMIHQLR</sequence>
<feature type="region of interest" description="Disordered" evidence="1">
    <location>
        <begin position="1"/>
        <end position="80"/>
    </location>
</feature>
<organism evidence="2 3">
    <name type="scientific">Acrobeloides nanus</name>
    <dbReference type="NCBI Taxonomy" id="290746"/>
    <lineage>
        <taxon>Eukaryota</taxon>
        <taxon>Metazoa</taxon>
        <taxon>Ecdysozoa</taxon>
        <taxon>Nematoda</taxon>
        <taxon>Chromadorea</taxon>
        <taxon>Rhabditida</taxon>
        <taxon>Tylenchina</taxon>
        <taxon>Cephalobomorpha</taxon>
        <taxon>Cephaloboidea</taxon>
        <taxon>Cephalobidae</taxon>
        <taxon>Acrobeloides</taxon>
    </lineage>
</organism>
<feature type="compositionally biased region" description="Polar residues" evidence="1">
    <location>
        <begin position="9"/>
        <end position="42"/>
    </location>
</feature>
<evidence type="ECO:0000256" key="1">
    <source>
        <dbReference type="SAM" id="MobiDB-lite"/>
    </source>
</evidence>
<name>A0A914DD66_9BILA</name>
<protein>
    <submittedName>
        <fullName evidence="3">PiggyBac transposable element-derived protein domain-containing protein</fullName>
    </submittedName>
</protein>
<evidence type="ECO:0000313" key="2">
    <source>
        <dbReference type="Proteomes" id="UP000887540"/>
    </source>
</evidence>
<reference evidence="3" key="1">
    <citation type="submission" date="2022-11" db="UniProtKB">
        <authorList>
            <consortium name="WormBaseParasite"/>
        </authorList>
    </citation>
    <scope>IDENTIFICATION</scope>
</reference>
<accession>A0A914DD66</accession>
<dbReference type="AlphaFoldDB" id="A0A914DD66"/>
<dbReference type="Proteomes" id="UP000887540">
    <property type="component" value="Unplaced"/>
</dbReference>
<dbReference type="WBParaSite" id="ACRNAN_scaffold23076.g22413.t1">
    <property type="protein sequence ID" value="ACRNAN_scaffold23076.g22413.t1"/>
    <property type="gene ID" value="ACRNAN_scaffold23076.g22413"/>
</dbReference>